<dbReference type="CDD" id="cd14066">
    <property type="entry name" value="STKc_IRAK"/>
    <property type="match status" value="1"/>
</dbReference>
<dbReference type="FunFam" id="1.10.510.10:FF:000044">
    <property type="entry name" value="Putative LRR receptor-like serine/threonine-protein kinase"/>
    <property type="match status" value="1"/>
</dbReference>
<evidence type="ECO:0000256" key="16">
    <source>
        <dbReference type="RuleBase" id="RU000304"/>
    </source>
</evidence>
<dbReference type="Gene3D" id="3.30.200.20">
    <property type="entry name" value="Phosphorylase Kinase, domain 1"/>
    <property type="match status" value="1"/>
</dbReference>
<comment type="subcellular location">
    <subcellularLocation>
        <location evidence="1">Membrane</location>
        <topology evidence="1">Single-pass membrane protein</topology>
    </subcellularLocation>
</comment>
<dbReference type="FunFam" id="3.30.200.20:FF:000162">
    <property type="entry name" value="Adenine nucleotide alpha hydrolase-like domain kinase"/>
    <property type="match status" value="1"/>
</dbReference>
<keyword evidence="6" id="KW-0732">Signal</keyword>
<comment type="similarity">
    <text evidence="16">Belongs to the protein kinase superfamily.</text>
</comment>
<dbReference type="PROSITE" id="PS00108">
    <property type="entry name" value="PROTEIN_KINASE_ST"/>
    <property type="match status" value="1"/>
</dbReference>
<keyword evidence="7" id="KW-0677">Repeat</keyword>
<dbReference type="PROSITE" id="PS50011">
    <property type="entry name" value="PROTEIN_KINASE_DOM"/>
    <property type="match status" value="1"/>
</dbReference>
<protein>
    <recommendedName>
        <fullName evidence="17">Protein kinase domain-containing protein</fullName>
    </recommendedName>
</protein>
<keyword evidence="12" id="KW-0472">Membrane</keyword>
<evidence type="ECO:0000256" key="2">
    <source>
        <dbReference type="ARBA" id="ARBA00022527"/>
    </source>
</evidence>
<dbReference type="Gene3D" id="1.10.510.10">
    <property type="entry name" value="Transferase(Phosphotransferase) domain 1"/>
    <property type="match status" value="1"/>
</dbReference>
<dbReference type="InterPro" id="IPR017441">
    <property type="entry name" value="Protein_kinase_ATP_BS"/>
</dbReference>
<dbReference type="OrthoDB" id="4062651at2759"/>
<dbReference type="EMBL" id="AUSU01005923">
    <property type="protein sequence ID" value="EPS62760.1"/>
    <property type="molecule type" value="Genomic_DNA"/>
</dbReference>
<dbReference type="Pfam" id="PF07714">
    <property type="entry name" value="PK_Tyr_Ser-Thr"/>
    <property type="match status" value="1"/>
</dbReference>
<proteinExistence type="inferred from homology"/>
<gene>
    <name evidence="18" type="ORF">M569_12029</name>
</gene>
<dbReference type="PANTHER" id="PTHR47973">
    <property type="entry name" value="CYSTEINE-RICH RECEPTOR-LIKE PROTEIN KINASE 3"/>
    <property type="match status" value="1"/>
</dbReference>
<feature type="domain" description="Protein kinase" evidence="17">
    <location>
        <begin position="108"/>
        <end position="399"/>
    </location>
</feature>
<keyword evidence="13" id="KW-0675">Receptor</keyword>
<evidence type="ECO:0000256" key="15">
    <source>
        <dbReference type="PROSITE-ProRule" id="PRU10141"/>
    </source>
</evidence>
<evidence type="ECO:0000256" key="11">
    <source>
        <dbReference type="ARBA" id="ARBA00022989"/>
    </source>
</evidence>
<dbReference type="InterPro" id="IPR011009">
    <property type="entry name" value="Kinase-like_dom_sf"/>
</dbReference>
<sequence>MVDPMLTTIVQPLLGRCYSFEPFNAVDSQLLLTVEVDLRKNLWLEFFKSFSSGIYYGGVMRCLPFLCGGSGNKPDSGNPPNCSLRDLSVARSVNFYTYKELKLGTDGFSLENKVGEGGFGSVYKAKLRNGEMAAVKVQSSDSKQGVKEFLTEIRVISKADHENLVKLYGCCVEGDHRILVYNYLENNSLSQKLLGEKCIRFDWPMRVKICLGVAKGIAYLHEEMRPHIIHRDIKASNVLLDKDMNPKISDFGLAKLIPPNKTHVSTRVAGTIFAKWNLKSSHHRNRRGYLAPEYAMRGQVTRRSDVYSFGVLLMEIVSGRCNTNRRLPRDEHYLLDMAWQLYQKDELSRLVDSSLDEGNVDADRACRFLKIGLLCTQDDPNLRPAMSAVVRMLAGDEALDEKGITEPGLISDIYGVRVIRKCKEKTRPDSRILVAESPDSNSSEVNSFSFGGTYSQATMSVTAICDRSP</sequence>
<evidence type="ECO:0000259" key="17">
    <source>
        <dbReference type="PROSITE" id="PS50011"/>
    </source>
</evidence>
<dbReference type="SMART" id="SM00220">
    <property type="entry name" value="S_TKc"/>
    <property type="match status" value="1"/>
</dbReference>
<evidence type="ECO:0000256" key="10">
    <source>
        <dbReference type="ARBA" id="ARBA00022840"/>
    </source>
</evidence>
<keyword evidence="19" id="KW-1185">Reference proteome</keyword>
<evidence type="ECO:0000256" key="8">
    <source>
        <dbReference type="ARBA" id="ARBA00022741"/>
    </source>
</evidence>
<keyword evidence="4" id="KW-0808">Transferase</keyword>
<organism evidence="18 19">
    <name type="scientific">Genlisea aurea</name>
    <dbReference type="NCBI Taxonomy" id="192259"/>
    <lineage>
        <taxon>Eukaryota</taxon>
        <taxon>Viridiplantae</taxon>
        <taxon>Streptophyta</taxon>
        <taxon>Embryophyta</taxon>
        <taxon>Tracheophyta</taxon>
        <taxon>Spermatophyta</taxon>
        <taxon>Magnoliopsida</taxon>
        <taxon>eudicotyledons</taxon>
        <taxon>Gunneridae</taxon>
        <taxon>Pentapetalae</taxon>
        <taxon>asterids</taxon>
        <taxon>lamiids</taxon>
        <taxon>Lamiales</taxon>
        <taxon>Lentibulariaceae</taxon>
        <taxon>Genlisea</taxon>
    </lineage>
</organism>
<dbReference type="PROSITE" id="PS00107">
    <property type="entry name" value="PROTEIN_KINASE_ATP"/>
    <property type="match status" value="1"/>
</dbReference>
<evidence type="ECO:0000256" key="14">
    <source>
        <dbReference type="ARBA" id="ARBA00023180"/>
    </source>
</evidence>
<accession>S8C7J5</accession>
<dbReference type="AlphaFoldDB" id="S8C7J5"/>
<keyword evidence="14" id="KW-0325">Glycoprotein</keyword>
<keyword evidence="9" id="KW-0418">Kinase</keyword>
<name>S8C7J5_9LAMI</name>
<evidence type="ECO:0000313" key="19">
    <source>
        <dbReference type="Proteomes" id="UP000015453"/>
    </source>
</evidence>
<dbReference type="Proteomes" id="UP000015453">
    <property type="component" value="Unassembled WGS sequence"/>
</dbReference>
<evidence type="ECO:0000256" key="9">
    <source>
        <dbReference type="ARBA" id="ARBA00022777"/>
    </source>
</evidence>
<evidence type="ECO:0000313" key="18">
    <source>
        <dbReference type="EMBL" id="EPS62760.1"/>
    </source>
</evidence>
<dbReference type="GO" id="GO:0004674">
    <property type="term" value="F:protein serine/threonine kinase activity"/>
    <property type="evidence" value="ECO:0007669"/>
    <property type="project" value="UniProtKB-KW"/>
</dbReference>
<keyword evidence="11" id="KW-1133">Transmembrane helix</keyword>
<comment type="caution">
    <text evidence="18">The sequence shown here is derived from an EMBL/GenBank/DDBJ whole genome shotgun (WGS) entry which is preliminary data.</text>
</comment>
<reference evidence="18 19" key="1">
    <citation type="journal article" date="2013" name="BMC Genomics">
        <title>The miniature genome of a carnivorous plant Genlisea aurea contains a low number of genes and short non-coding sequences.</title>
        <authorList>
            <person name="Leushkin E.V."/>
            <person name="Sutormin R.A."/>
            <person name="Nabieva E.R."/>
            <person name="Penin A.A."/>
            <person name="Kondrashov A.S."/>
            <person name="Logacheva M.D."/>
        </authorList>
    </citation>
    <scope>NUCLEOTIDE SEQUENCE [LARGE SCALE GENOMIC DNA]</scope>
</reference>
<keyword evidence="3" id="KW-0597">Phosphoprotein</keyword>
<evidence type="ECO:0000256" key="4">
    <source>
        <dbReference type="ARBA" id="ARBA00022679"/>
    </source>
</evidence>
<keyword evidence="2 16" id="KW-0723">Serine/threonine-protein kinase</keyword>
<feature type="binding site" evidence="15">
    <location>
        <position position="136"/>
    </location>
    <ligand>
        <name>ATP</name>
        <dbReference type="ChEBI" id="CHEBI:30616"/>
    </ligand>
</feature>
<dbReference type="GO" id="GO:0016020">
    <property type="term" value="C:membrane"/>
    <property type="evidence" value="ECO:0007669"/>
    <property type="project" value="UniProtKB-SubCell"/>
</dbReference>
<keyword evidence="10 15" id="KW-0067">ATP-binding</keyword>
<dbReference type="InterPro" id="IPR052059">
    <property type="entry name" value="CR_Ser/Thr_kinase"/>
</dbReference>
<evidence type="ECO:0000256" key="3">
    <source>
        <dbReference type="ARBA" id="ARBA00022553"/>
    </source>
</evidence>
<evidence type="ECO:0000256" key="5">
    <source>
        <dbReference type="ARBA" id="ARBA00022692"/>
    </source>
</evidence>
<evidence type="ECO:0000256" key="13">
    <source>
        <dbReference type="ARBA" id="ARBA00023170"/>
    </source>
</evidence>
<evidence type="ECO:0000256" key="6">
    <source>
        <dbReference type="ARBA" id="ARBA00022729"/>
    </source>
</evidence>
<dbReference type="InterPro" id="IPR001245">
    <property type="entry name" value="Ser-Thr/Tyr_kinase_cat_dom"/>
</dbReference>
<dbReference type="SUPFAM" id="SSF56112">
    <property type="entry name" value="Protein kinase-like (PK-like)"/>
    <property type="match status" value="1"/>
</dbReference>
<dbReference type="InterPro" id="IPR008271">
    <property type="entry name" value="Ser/Thr_kinase_AS"/>
</dbReference>
<dbReference type="InterPro" id="IPR000719">
    <property type="entry name" value="Prot_kinase_dom"/>
</dbReference>
<keyword evidence="5" id="KW-0812">Transmembrane</keyword>
<evidence type="ECO:0000256" key="1">
    <source>
        <dbReference type="ARBA" id="ARBA00004167"/>
    </source>
</evidence>
<dbReference type="GO" id="GO:0005524">
    <property type="term" value="F:ATP binding"/>
    <property type="evidence" value="ECO:0007669"/>
    <property type="project" value="UniProtKB-UniRule"/>
</dbReference>
<evidence type="ECO:0000256" key="7">
    <source>
        <dbReference type="ARBA" id="ARBA00022737"/>
    </source>
</evidence>
<keyword evidence="8 15" id="KW-0547">Nucleotide-binding</keyword>
<evidence type="ECO:0000256" key="12">
    <source>
        <dbReference type="ARBA" id="ARBA00023136"/>
    </source>
</evidence>